<proteinExistence type="predicted"/>
<dbReference type="PANTHER" id="PTHR15435">
    <property type="entry name" value="KICSTOR COMPLEX PROTEIN KAPTIN"/>
    <property type="match status" value="1"/>
</dbReference>
<evidence type="ECO:0000313" key="2">
    <source>
        <dbReference type="EMBL" id="CAG8581970.1"/>
    </source>
</evidence>
<dbReference type="EMBL" id="CAJVPI010000915">
    <property type="protein sequence ID" value="CAG8581970.1"/>
    <property type="molecule type" value="Genomic_DNA"/>
</dbReference>
<dbReference type="AlphaFoldDB" id="A0A9N9BZZ5"/>
<name>A0A9N9BZZ5_9GLOM</name>
<reference evidence="2" key="1">
    <citation type="submission" date="2021-06" db="EMBL/GenBank/DDBJ databases">
        <authorList>
            <person name="Kallberg Y."/>
            <person name="Tangrot J."/>
            <person name="Rosling A."/>
        </authorList>
    </citation>
    <scope>NUCLEOTIDE SEQUENCE</scope>
    <source>
        <strain evidence="2">BR232B</strain>
    </source>
</reference>
<dbReference type="GO" id="GO:0007015">
    <property type="term" value="P:actin filament organization"/>
    <property type="evidence" value="ECO:0007669"/>
    <property type="project" value="InterPro"/>
</dbReference>
<dbReference type="OrthoDB" id="10267127at2759"/>
<dbReference type="InterPro" id="IPR029982">
    <property type="entry name" value="Kptn"/>
</dbReference>
<keyword evidence="3" id="KW-1185">Reference proteome</keyword>
<dbReference type="GO" id="GO:1904262">
    <property type="term" value="P:negative regulation of TORC1 signaling"/>
    <property type="evidence" value="ECO:0007669"/>
    <property type="project" value="TreeGrafter"/>
</dbReference>
<evidence type="ECO:0000313" key="3">
    <source>
        <dbReference type="Proteomes" id="UP000789739"/>
    </source>
</evidence>
<comment type="caution">
    <text evidence="2">The sequence shown here is derived from an EMBL/GenBank/DDBJ whole genome shotgun (WGS) entry which is preliminary data.</text>
</comment>
<gene>
    <name evidence="2" type="ORF">PBRASI_LOCUS6669</name>
</gene>
<dbReference type="GO" id="GO:0051015">
    <property type="term" value="F:actin filament binding"/>
    <property type="evidence" value="ECO:0007669"/>
    <property type="project" value="TreeGrafter"/>
</dbReference>
<sequence>MLNGTYPERHLYRFSSGGRTNIYGLSVVSIPISSPPSDVNSSDYANDEYTQLFPKTKNLVFVSAFHNVVCLINASNHWKVVELPLGEDGGEIVSLTAFTTNQTNLFLVLTVVNPKMKIEVDDEVIHDFALRIYSCQDILSDGGLVRLMRNVQVIKIDFTPTQVVYTTFEKRDQLLNCIIVCGLDGTTHLYTESATRGKWDEEKDQLYFPLLRELAIDRTSITALEICDVSNMRIIVAGCNNGLLHLAIMERDLSTGNYARVKLNVSTDLSSLIFSIVVFQSSPSKGDIHLVVTCAIERAIIFRLPNESFYILRSIDQKGLSSPFYLPESTQYDSILCAHVADVDWDAKKEVLIGSYGRQLLIYKECVNEDGELEYYLASKRGYPHPIYGIQTVDLKENHMCELIINTQYGIHVEEPNGEIFNAKLLELVSEFDTTTEPTEPTEPPEPQEDNEVSVEQES</sequence>
<dbReference type="PANTHER" id="PTHR15435:SF2">
    <property type="entry name" value="KICSTOR COMPLEX PROTEIN KAPTIN"/>
    <property type="match status" value="1"/>
</dbReference>
<evidence type="ECO:0000256" key="1">
    <source>
        <dbReference type="SAM" id="MobiDB-lite"/>
    </source>
</evidence>
<protein>
    <submittedName>
        <fullName evidence="2">9806_t:CDS:1</fullName>
    </submittedName>
</protein>
<feature type="region of interest" description="Disordered" evidence="1">
    <location>
        <begin position="432"/>
        <end position="459"/>
    </location>
</feature>
<dbReference type="GO" id="GO:0034198">
    <property type="term" value="P:cellular response to amino acid starvation"/>
    <property type="evidence" value="ECO:0007669"/>
    <property type="project" value="TreeGrafter"/>
</dbReference>
<organism evidence="2 3">
    <name type="scientific">Paraglomus brasilianum</name>
    <dbReference type="NCBI Taxonomy" id="144538"/>
    <lineage>
        <taxon>Eukaryota</taxon>
        <taxon>Fungi</taxon>
        <taxon>Fungi incertae sedis</taxon>
        <taxon>Mucoromycota</taxon>
        <taxon>Glomeromycotina</taxon>
        <taxon>Glomeromycetes</taxon>
        <taxon>Paraglomerales</taxon>
        <taxon>Paraglomeraceae</taxon>
        <taxon>Paraglomus</taxon>
    </lineage>
</organism>
<feature type="compositionally biased region" description="Acidic residues" evidence="1">
    <location>
        <begin position="446"/>
        <end position="459"/>
    </location>
</feature>
<dbReference type="Proteomes" id="UP000789739">
    <property type="component" value="Unassembled WGS sequence"/>
</dbReference>
<dbReference type="GO" id="GO:0015629">
    <property type="term" value="C:actin cytoskeleton"/>
    <property type="evidence" value="ECO:0007669"/>
    <property type="project" value="InterPro"/>
</dbReference>
<accession>A0A9N9BZZ5</accession>